<dbReference type="SUPFAM" id="SSF54909">
    <property type="entry name" value="Dimeric alpha+beta barrel"/>
    <property type="match status" value="1"/>
</dbReference>
<evidence type="ECO:0008006" key="4">
    <source>
        <dbReference type="Google" id="ProtNLM"/>
    </source>
</evidence>
<dbReference type="InterPro" id="IPR011008">
    <property type="entry name" value="Dimeric_a/b-barrel"/>
</dbReference>
<proteinExistence type="predicted"/>
<protein>
    <recommendedName>
        <fullName evidence="4">Tautomerase cis-CaaD-like domain-containing protein</fullName>
    </recommendedName>
</protein>
<reference evidence="2" key="1">
    <citation type="submission" date="2023-03" db="EMBL/GenBank/DDBJ databases">
        <title>Massive genome expansion in bonnet fungi (Mycena s.s.) driven by repeated elements and novel gene families across ecological guilds.</title>
        <authorList>
            <consortium name="Lawrence Berkeley National Laboratory"/>
            <person name="Harder C.B."/>
            <person name="Miyauchi S."/>
            <person name="Viragh M."/>
            <person name="Kuo A."/>
            <person name="Thoen E."/>
            <person name="Andreopoulos B."/>
            <person name="Lu D."/>
            <person name="Skrede I."/>
            <person name="Drula E."/>
            <person name="Henrissat B."/>
            <person name="Morin E."/>
            <person name="Kohler A."/>
            <person name="Barry K."/>
            <person name="LaButti K."/>
            <person name="Morin E."/>
            <person name="Salamov A."/>
            <person name="Lipzen A."/>
            <person name="Mereny Z."/>
            <person name="Hegedus B."/>
            <person name="Baldrian P."/>
            <person name="Stursova M."/>
            <person name="Weitz H."/>
            <person name="Taylor A."/>
            <person name="Grigoriev I.V."/>
            <person name="Nagy L.G."/>
            <person name="Martin F."/>
            <person name="Kauserud H."/>
        </authorList>
    </citation>
    <scope>NUCLEOTIDE SEQUENCE</scope>
    <source>
        <strain evidence="2">9144</strain>
    </source>
</reference>
<name>A0AAD6VH18_9AGAR</name>
<evidence type="ECO:0000313" key="3">
    <source>
        <dbReference type="Proteomes" id="UP001219525"/>
    </source>
</evidence>
<dbReference type="EMBL" id="JARJCW010000023">
    <property type="protein sequence ID" value="KAJ7212709.1"/>
    <property type="molecule type" value="Genomic_DNA"/>
</dbReference>
<dbReference type="AlphaFoldDB" id="A0AAD6VH18"/>
<dbReference type="Proteomes" id="UP001219525">
    <property type="component" value="Unassembled WGS sequence"/>
</dbReference>
<organism evidence="2 3">
    <name type="scientific">Mycena pura</name>
    <dbReference type="NCBI Taxonomy" id="153505"/>
    <lineage>
        <taxon>Eukaryota</taxon>
        <taxon>Fungi</taxon>
        <taxon>Dikarya</taxon>
        <taxon>Basidiomycota</taxon>
        <taxon>Agaricomycotina</taxon>
        <taxon>Agaricomycetes</taxon>
        <taxon>Agaricomycetidae</taxon>
        <taxon>Agaricales</taxon>
        <taxon>Marasmiineae</taxon>
        <taxon>Mycenaceae</taxon>
        <taxon>Mycena</taxon>
    </lineage>
</organism>
<gene>
    <name evidence="2" type="ORF">GGX14DRAFT_621142</name>
</gene>
<feature type="signal peptide" evidence="1">
    <location>
        <begin position="1"/>
        <end position="20"/>
    </location>
</feature>
<evidence type="ECO:0000256" key="1">
    <source>
        <dbReference type="SAM" id="SignalP"/>
    </source>
</evidence>
<sequence>MTSSSLAGTALLIIWGSISPTEVDELAFNDWWTNEHLPERLALPGFLRCRRFVAPATGTSLTAPPESKYLVWYEVDETNALVSPQYMEKLDNPTLRTAQFMPLQATLHRCACRVHASQVRPEFAFSGSGSGARGGAGVVGASMVHVCFTPPPPARDRDACLDALAARLTALFAHAAVLAFHVVEQDEQTTRAGSQTKSYAGVSLQRSGLRCMVLVEFSESTVRPSGKLEALKSMVVDWAVAEGSTDIESNIYGLICAAGG</sequence>
<evidence type="ECO:0000313" key="2">
    <source>
        <dbReference type="EMBL" id="KAJ7212709.1"/>
    </source>
</evidence>
<keyword evidence="1" id="KW-0732">Signal</keyword>
<comment type="caution">
    <text evidence="2">The sequence shown here is derived from an EMBL/GenBank/DDBJ whole genome shotgun (WGS) entry which is preliminary data.</text>
</comment>
<accession>A0AAD6VH18</accession>
<keyword evidence="3" id="KW-1185">Reference proteome</keyword>
<feature type="chain" id="PRO_5042134422" description="Tautomerase cis-CaaD-like domain-containing protein" evidence="1">
    <location>
        <begin position="21"/>
        <end position="260"/>
    </location>
</feature>